<protein>
    <submittedName>
        <fullName evidence="2">Uncharacterized protein</fullName>
    </submittedName>
</protein>
<dbReference type="EMBL" id="KV875980">
    <property type="protein sequence ID" value="RZR73665.1"/>
    <property type="molecule type" value="Genomic_DNA"/>
</dbReference>
<feature type="region of interest" description="Disordered" evidence="1">
    <location>
        <begin position="237"/>
        <end position="257"/>
    </location>
</feature>
<organism evidence="2">
    <name type="scientific">Ensete ventricosum</name>
    <name type="common">Abyssinian banana</name>
    <name type="synonym">Musa ensete</name>
    <dbReference type="NCBI Taxonomy" id="4639"/>
    <lineage>
        <taxon>Eukaryota</taxon>
        <taxon>Viridiplantae</taxon>
        <taxon>Streptophyta</taxon>
        <taxon>Embryophyta</taxon>
        <taxon>Tracheophyta</taxon>
        <taxon>Spermatophyta</taxon>
        <taxon>Magnoliopsida</taxon>
        <taxon>Liliopsida</taxon>
        <taxon>Zingiberales</taxon>
        <taxon>Musaceae</taxon>
        <taxon>Ensete</taxon>
    </lineage>
</organism>
<proteinExistence type="predicted"/>
<accession>A0A445MHC6</accession>
<feature type="compositionally biased region" description="Basic and acidic residues" evidence="1">
    <location>
        <begin position="176"/>
        <end position="190"/>
    </location>
</feature>
<name>A0A445MHC6_ENSVE</name>
<reference evidence="2" key="1">
    <citation type="journal article" date="2018" name="Data Brief">
        <title>Genome sequence data from 17 accessions of Ensete ventricosum, a staple food crop for millions in Ethiopia.</title>
        <authorList>
            <person name="Yemataw Z."/>
            <person name="Muzemil S."/>
            <person name="Ambachew D."/>
            <person name="Tripathi L."/>
            <person name="Tesfaye K."/>
            <person name="Chala A."/>
            <person name="Farbos A."/>
            <person name="O'Neill P."/>
            <person name="Moore K."/>
            <person name="Grant M."/>
            <person name="Studholme D.J."/>
        </authorList>
    </citation>
    <scope>NUCLEOTIDE SEQUENCE [LARGE SCALE GENOMIC DNA]</scope>
    <source>
        <tissue evidence="2">Leaf</tissue>
    </source>
</reference>
<evidence type="ECO:0000256" key="1">
    <source>
        <dbReference type="SAM" id="MobiDB-lite"/>
    </source>
</evidence>
<evidence type="ECO:0000313" key="2">
    <source>
        <dbReference type="EMBL" id="RZR73665.1"/>
    </source>
</evidence>
<gene>
    <name evidence="2" type="ORF">BHM03_00026798</name>
</gene>
<feature type="region of interest" description="Disordered" evidence="1">
    <location>
        <begin position="163"/>
        <end position="190"/>
    </location>
</feature>
<dbReference type="AlphaFoldDB" id="A0A445MHC6"/>
<dbReference type="Proteomes" id="UP000290560">
    <property type="component" value="Unassembled WGS sequence"/>
</dbReference>
<sequence>MRQCCTPLAAASASGRALLPSGDSPYGLVAPPHTATRSIGPSTSVVPIGDRRYRWAPRCMSSPLRVVAPAIGPWPQSIAPLQVAKPWPTAHAGGAWPWPATPVEGLVVAGHPLSLLPLLRKRIEQFYAMQSHHMQFNTNLSHENLGFEIRMEKMKEDKRPLQGGVTDYGQGQPAREANDAGKGRCPRAEAPPDGHNCLQCGARKGLPPTASPAINRGRGVGHRGGRPLAERLVVGKGSRRLRRGSDSYNSKEGARGVRASFLEKDDPAPMNYGNFEDCPLIQNY</sequence>